<sequence>MLCEWLEASYGDTSFPSFLQYLLSRQRDPCKLDIHFRPIYCNCQHCTNAYHAIGHLETFAADAKYILVQTNLSHLIPESLLTTSYNSAGTKHNLSSKSTLEYMQEVSAGIKLQIFEMYKHDFKLFGYSDQEY</sequence>
<dbReference type="EMBL" id="VCGU01000005">
    <property type="protein sequence ID" value="TRY74940.1"/>
    <property type="molecule type" value="Genomic_DNA"/>
</dbReference>
<name>A0A553PB81_TIGCA</name>
<dbReference type="GO" id="GO:0000139">
    <property type="term" value="C:Golgi membrane"/>
    <property type="evidence" value="ECO:0007669"/>
    <property type="project" value="UniProtKB-SubCell"/>
</dbReference>
<reference evidence="10 11" key="1">
    <citation type="journal article" date="2018" name="Nat. Ecol. Evol.">
        <title>Genomic signatures of mitonuclear coevolution across populations of Tigriopus californicus.</title>
        <authorList>
            <person name="Barreto F.S."/>
            <person name="Watson E.T."/>
            <person name="Lima T.G."/>
            <person name="Willett C.S."/>
            <person name="Edmands S."/>
            <person name="Li W."/>
            <person name="Burton R.S."/>
        </authorList>
    </citation>
    <scope>NUCLEOTIDE SEQUENCE [LARGE SCALE GENOMIC DNA]</scope>
    <source>
        <strain evidence="10 11">San Diego</strain>
    </source>
</reference>
<keyword evidence="8 9" id="KW-0325">Glycoprotein</keyword>
<evidence type="ECO:0000256" key="6">
    <source>
        <dbReference type="ARBA" id="ARBA00023034"/>
    </source>
</evidence>
<comment type="similarity">
    <text evidence="2 9">Belongs to the sulfotransferase 2 family.</text>
</comment>
<protein>
    <recommendedName>
        <fullName evidence="9">Carbohydrate sulfotransferase</fullName>
        <ecNumber evidence="9">2.8.2.-</ecNumber>
    </recommendedName>
</protein>
<evidence type="ECO:0000256" key="5">
    <source>
        <dbReference type="ARBA" id="ARBA00022989"/>
    </source>
</evidence>
<evidence type="ECO:0000256" key="2">
    <source>
        <dbReference type="ARBA" id="ARBA00006339"/>
    </source>
</evidence>
<evidence type="ECO:0000256" key="8">
    <source>
        <dbReference type="ARBA" id="ARBA00023180"/>
    </source>
</evidence>
<dbReference type="GO" id="GO:0016051">
    <property type="term" value="P:carbohydrate biosynthetic process"/>
    <property type="evidence" value="ECO:0007669"/>
    <property type="project" value="InterPro"/>
</dbReference>
<dbReference type="PANTHER" id="PTHR12137">
    <property type="entry name" value="CARBOHYDRATE SULFOTRANSFERASE"/>
    <property type="match status" value="1"/>
</dbReference>
<keyword evidence="9" id="KW-0735">Signal-anchor</keyword>
<organism evidence="10 11">
    <name type="scientific">Tigriopus californicus</name>
    <name type="common">Marine copepod</name>
    <dbReference type="NCBI Taxonomy" id="6832"/>
    <lineage>
        <taxon>Eukaryota</taxon>
        <taxon>Metazoa</taxon>
        <taxon>Ecdysozoa</taxon>
        <taxon>Arthropoda</taxon>
        <taxon>Crustacea</taxon>
        <taxon>Multicrustacea</taxon>
        <taxon>Hexanauplia</taxon>
        <taxon>Copepoda</taxon>
        <taxon>Harpacticoida</taxon>
        <taxon>Harpacticidae</taxon>
        <taxon>Tigriopus</taxon>
    </lineage>
</organism>
<dbReference type="InterPro" id="IPR005331">
    <property type="entry name" value="Sulfotransferase"/>
</dbReference>
<evidence type="ECO:0000256" key="3">
    <source>
        <dbReference type="ARBA" id="ARBA00022679"/>
    </source>
</evidence>
<gene>
    <name evidence="10" type="ORF">TCAL_07028</name>
</gene>
<dbReference type="InterPro" id="IPR018011">
    <property type="entry name" value="Carb_sulfotrans_8-10"/>
</dbReference>
<proteinExistence type="inferred from homology"/>
<keyword evidence="7" id="KW-0472">Membrane</keyword>
<evidence type="ECO:0000313" key="11">
    <source>
        <dbReference type="Proteomes" id="UP000318571"/>
    </source>
</evidence>
<keyword evidence="11" id="KW-1185">Reference proteome</keyword>
<evidence type="ECO:0000256" key="4">
    <source>
        <dbReference type="ARBA" id="ARBA00022692"/>
    </source>
</evidence>
<dbReference type="EC" id="2.8.2.-" evidence="9"/>
<keyword evidence="5" id="KW-1133">Transmembrane helix</keyword>
<evidence type="ECO:0000256" key="7">
    <source>
        <dbReference type="ARBA" id="ARBA00023136"/>
    </source>
</evidence>
<evidence type="ECO:0000256" key="1">
    <source>
        <dbReference type="ARBA" id="ARBA00004323"/>
    </source>
</evidence>
<dbReference type="AlphaFoldDB" id="A0A553PB81"/>
<dbReference type="OMA" id="LCEWLEA"/>
<accession>A0A553PB81</accession>
<comment type="subcellular location">
    <subcellularLocation>
        <location evidence="1 9">Golgi apparatus membrane</location>
        <topology evidence="1 9">Single-pass type II membrane protein</topology>
    </subcellularLocation>
</comment>
<dbReference type="PANTHER" id="PTHR12137:SF54">
    <property type="entry name" value="CARBOHYDRATE SULFOTRANSFERASE"/>
    <property type="match status" value="1"/>
</dbReference>
<keyword evidence="6 9" id="KW-0333">Golgi apparatus</keyword>
<evidence type="ECO:0000256" key="9">
    <source>
        <dbReference type="RuleBase" id="RU364020"/>
    </source>
</evidence>
<keyword evidence="4" id="KW-0812">Transmembrane</keyword>
<dbReference type="GO" id="GO:0008146">
    <property type="term" value="F:sulfotransferase activity"/>
    <property type="evidence" value="ECO:0007669"/>
    <property type="project" value="InterPro"/>
</dbReference>
<comment type="caution">
    <text evidence="10">The sequence shown here is derived from an EMBL/GenBank/DDBJ whole genome shotgun (WGS) entry which is preliminary data.</text>
</comment>
<evidence type="ECO:0000313" key="10">
    <source>
        <dbReference type="EMBL" id="TRY74940.1"/>
    </source>
</evidence>
<keyword evidence="9" id="KW-0119">Carbohydrate metabolism</keyword>
<dbReference type="Proteomes" id="UP000318571">
    <property type="component" value="Chromosome 2"/>
</dbReference>
<dbReference type="Pfam" id="PF03567">
    <property type="entry name" value="Sulfotransfer_2"/>
    <property type="match status" value="1"/>
</dbReference>
<keyword evidence="3 9" id="KW-0808">Transferase</keyword>